<comment type="cofactor">
    <cofactor evidence="1">
        <name>Mg(2+)</name>
        <dbReference type="ChEBI" id="CHEBI:18420"/>
    </cofactor>
</comment>
<dbReference type="Pfam" id="PF00293">
    <property type="entry name" value="NUDIX"/>
    <property type="match status" value="1"/>
</dbReference>
<protein>
    <submittedName>
        <fullName evidence="4">NUDIX domain-containing protein</fullName>
    </submittedName>
</protein>
<evidence type="ECO:0000259" key="3">
    <source>
        <dbReference type="PROSITE" id="PS51462"/>
    </source>
</evidence>
<dbReference type="Proteomes" id="UP001597212">
    <property type="component" value="Unassembled WGS sequence"/>
</dbReference>
<evidence type="ECO:0000313" key="5">
    <source>
        <dbReference type="Proteomes" id="UP001597212"/>
    </source>
</evidence>
<keyword evidence="2" id="KW-0378">Hydrolase</keyword>
<dbReference type="PROSITE" id="PS51462">
    <property type="entry name" value="NUDIX"/>
    <property type="match status" value="1"/>
</dbReference>
<evidence type="ECO:0000256" key="1">
    <source>
        <dbReference type="ARBA" id="ARBA00001946"/>
    </source>
</evidence>
<dbReference type="RefSeq" id="WP_125757999.1">
    <property type="nucleotide sequence ID" value="NZ_JBHTOK010000054.1"/>
</dbReference>
<evidence type="ECO:0000313" key="4">
    <source>
        <dbReference type="EMBL" id="MFD1440975.1"/>
    </source>
</evidence>
<accession>A0ABW4CWQ6</accession>
<dbReference type="PANTHER" id="PTHR43046">
    <property type="entry name" value="GDP-MANNOSE MANNOSYL HYDROLASE"/>
    <property type="match status" value="1"/>
</dbReference>
<dbReference type="InterPro" id="IPR000086">
    <property type="entry name" value="NUDIX_hydrolase_dom"/>
</dbReference>
<feature type="domain" description="Nudix hydrolase" evidence="3">
    <location>
        <begin position="15"/>
        <end position="148"/>
    </location>
</feature>
<dbReference type="PANTHER" id="PTHR43046:SF14">
    <property type="entry name" value="MUTT_NUDIX FAMILY PROTEIN"/>
    <property type="match status" value="1"/>
</dbReference>
<evidence type="ECO:0000256" key="2">
    <source>
        <dbReference type="ARBA" id="ARBA00022801"/>
    </source>
</evidence>
<gene>
    <name evidence="4" type="ORF">ACFQ5K_06285</name>
</gene>
<comment type="caution">
    <text evidence="4">The sequence shown here is derived from an EMBL/GenBank/DDBJ whole genome shotgun (WGS) entry which is preliminary data.</text>
</comment>
<dbReference type="Gene3D" id="3.90.79.10">
    <property type="entry name" value="Nucleoside Triphosphate Pyrophosphohydrolase"/>
    <property type="match status" value="1"/>
</dbReference>
<reference evidence="5" key="1">
    <citation type="journal article" date="2019" name="Int. J. Syst. Evol. Microbiol.">
        <title>The Global Catalogue of Microorganisms (GCM) 10K type strain sequencing project: providing services to taxonomists for standard genome sequencing and annotation.</title>
        <authorList>
            <consortium name="The Broad Institute Genomics Platform"/>
            <consortium name="The Broad Institute Genome Sequencing Center for Infectious Disease"/>
            <person name="Wu L."/>
            <person name="Ma J."/>
        </authorList>
    </citation>
    <scope>NUCLEOTIDE SEQUENCE [LARGE SCALE GENOMIC DNA]</scope>
    <source>
        <strain evidence="5">CCM 8912</strain>
    </source>
</reference>
<name>A0ABW4CWQ6_9LACO</name>
<sequence length="148" mass="16328">MQEDRDIRYLLNPHERFDIRAVLILTHAGQVLVTPRKSGDKEMTIVPGGAVKFGETGEDAAKREAKEKLGLSLNKLTSTGIVEAFFTLNGIRCHQILLVYQAEVSTNTAAILADLKVEQFDLPTNTHFAWQAKAAVSASIRPLRLDNA</sequence>
<proteinExistence type="predicted"/>
<dbReference type="SUPFAM" id="SSF55811">
    <property type="entry name" value="Nudix"/>
    <property type="match status" value="1"/>
</dbReference>
<organism evidence="4 5">
    <name type="scientific">Lacticaseibacillus hegangensis</name>
    <dbReference type="NCBI Taxonomy" id="2486010"/>
    <lineage>
        <taxon>Bacteria</taxon>
        <taxon>Bacillati</taxon>
        <taxon>Bacillota</taxon>
        <taxon>Bacilli</taxon>
        <taxon>Lactobacillales</taxon>
        <taxon>Lactobacillaceae</taxon>
        <taxon>Lacticaseibacillus</taxon>
    </lineage>
</organism>
<dbReference type="InterPro" id="IPR015797">
    <property type="entry name" value="NUDIX_hydrolase-like_dom_sf"/>
</dbReference>
<dbReference type="EMBL" id="JBHTOK010000054">
    <property type="protein sequence ID" value="MFD1440975.1"/>
    <property type="molecule type" value="Genomic_DNA"/>
</dbReference>
<keyword evidence="5" id="KW-1185">Reference proteome</keyword>